<evidence type="ECO:0000313" key="4">
    <source>
        <dbReference type="EMBL" id="RRT71777.1"/>
    </source>
</evidence>
<evidence type="ECO:0000256" key="2">
    <source>
        <dbReference type="SAM" id="MobiDB-lite"/>
    </source>
</evidence>
<protein>
    <recommendedName>
        <fullName evidence="3">TFIIS N-terminal domain-containing protein</fullName>
    </recommendedName>
</protein>
<organism evidence="4 5">
    <name type="scientific">Ensete ventricosum</name>
    <name type="common">Abyssinian banana</name>
    <name type="synonym">Musa ensete</name>
    <dbReference type="NCBI Taxonomy" id="4639"/>
    <lineage>
        <taxon>Eukaryota</taxon>
        <taxon>Viridiplantae</taxon>
        <taxon>Streptophyta</taxon>
        <taxon>Embryophyta</taxon>
        <taxon>Tracheophyta</taxon>
        <taxon>Spermatophyta</taxon>
        <taxon>Magnoliopsida</taxon>
        <taxon>Liliopsida</taxon>
        <taxon>Zingiberales</taxon>
        <taxon>Musaceae</taxon>
        <taxon>Ensete</taxon>
    </lineage>
</organism>
<keyword evidence="1" id="KW-0539">Nucleus</keyword>
<dbReference type="AlphaFoldDB" id="A0A427A696"/>
<gene>
    <name evidence="4" type="ORF">B296_00012510</name>
</gene>
<sequence>MAELEVVTEEDAELNRQNKPAINKLMKLPLLVEALSKKNLQQDFLDHGVLSLMKNWLEPLPDGSLPNMNVRTAILEVLSDFPIDLEQYVRREQLKRSGIGKVIMFLSKSDEETTSNRKLAKELVDRWSRSIFNKSIRHEDMRTSDDETRPYRRLSQKNFTKVRRLESEDNGIFLDLDELSSLRRYRQAETKQHASMPEALPLDFVVCPQSKVDPEKVRTQAKQVIYDQHQLKIKKKLRQLQTQKKRRLQALKPSSDGRRIVMYS</sequence>
<evidence type="ECO:0000259" key="3">
    <source>
        <dbReference type="PROSITE" id="PS51319"/>
    </source>
</evidence>
<evidence type="ECO:0000313" key="5">
    <source>
        <dbReference type="Proteomes" id="UP000287651"/>
    </source>
</evidence>
<dbReference type="InterPro" id="IPR035441">
    <property type="entry name" value="TFIIS/LEDGF_dom_sf"/>
</dbReference>
<dbReference type="InterPro" id="IPR044204">
    <property type="entry name" value="IWS1/2"/>
</dbReference>
<feature type="region of interest" description="Disordered" evidence="2">
    <location>
        <begin position="244"/>
        <end position="264"/>
    </location>
</feature>
<dbReference type="GO" id="GO:0009742">
    <property type="term" value="P:brassinosteroid mediated signaling pathway"/>
    <property type="evidence" value="ECO:0007669"/>
    <property type="project" value="InterPro"/>
</dbReference>
<dbReference type="PROSITE" id="PS51319">
    <property type="entry name" value="TFIIS_N"/>
    <property type="match status" value="1"/>
</dbReference>
<dbReference type="InterPro" id="IPR017923">
    <property type="entry name" value="TFIIS_N"/>
</dbReference>
<dbReference type="GO" id="GO:0005634">
    <property type="term" value="C:nucleus"/>
    <property type="evidence" value="ECO:0007669"/>
    <property type="project" value="UniProtKB-SubCell"/>
</dbReference>
<name>A0A427A696_ENSVE</name>
<accession>A0A427A696</accession>
<comment type="subcellular location">
    <subcellularLocation>
        <location evidence="1">Nucleus</location>
    </subcellularLocation>
</comment>
<dbReference type="EMBL" id="AMZH03003616">
    <property type="protein sequence ID" value="RRT71777.1"/>
    <property type="molecule type" value="Genomic_DNA"/>
</dbReference>
<evidence type="ECO:0000256" key="1">
    <source>
        <dbReference type="PROSITE-ProRule" id="PRU00649"/>
    </source>
</evidence>
<feature type="compositionally biased region" description="Basic and acidic residues" evidence="2">
    <location>
        <begin position="255"/>
        <end position="264"/>
    </location>
</feature>
<proteinExistence type="predicted"/>
<dbReference type="Gene3D" id="1.20.930.10">
    <property type="entry name" value="Conserved domain common to transcription factors TFIIS, elongin A, CRSP70"/>
    <property type="match status" value="1"/>
</dbReference>
<comment type="caution">
    <text evidence="4">The sequence shown here is derived from an EMBL/GenBank/DDBJ whole genome shotgun (WGS) entry which is preliminary data.</text>
</comment>
<reference evidence="4 5" key="1">
    <citation type="journal article" date="2014" name="Agronomy (Basel)">
        <title>A Draft Genome Sequence for Ensete ventricosum, the Drought-Tolerant Tree Against Hunger.</title>
        <authorList>
            <person name="Harrison J."/>
            <person name="Moore K.A."/>
            <person name="Paszkiewicz K."/>
            <person name="Jones T."/>
            <person name="Grant M."/>
            <person name="Ambacheew D."/>
            <person name="Muzemil S."/>
            <person name="Studholme D.J."/>
        </authorList>
    </citation>
    <scope>NUCLEOTIDE SEQUENCE [LARGE SCALE GENOMIC DNA]</scope>
</reference>
<dbReference type="SUPFAM" id="SSF47676">
    <property type="entry name" value="Conserved domain common to transcription factors TFIIS, elongin A, CRSP70"/>
    <property type="match status" value="1"/>
</dbReference>
<dbReference type="Pfam" id="PF08711">
    <property type="entry name" value="Med26"/>
    <property type="match status" value="1"/>
</dbReference>
<dbReference type="PANTHER" id="PTHR47350">
    <property type="entry name" value="PROTEIN IWS1 HOMOLOG 1"/>
    <property type="match status" value="1"/>
</dbReference>
<feature type="domain" description="TFIIS N-terminal" evidence="3">
    <location>
        <begin position="51"/>
        <end position="134"/>
    </location>
</feature>
<dbReference type="Proteomes" id="UP000287651">
    <property type="component" value="Unassembled WGS sequence"/>
</dbReference>
<dbReference type="PANTHER" id="PTHR47350:SF4">
    <property type="entry name" value="PROTEIN IWS1 HOMOLOG 1"/>
    <property type="match status" value="1"/>
</dbReference>
<dbReference type="GO" id="GO:0032784">
    <property type="term" value="P:regulation of DNA-templated transcription elongation"/>
    <property type="evidence" value="ECO:0007669"/>
    <property type="project" value="InterPro"/>
</dbReference>